<dbReference type="InterPro" id="IPR011060">
    <property type="entry name" value="RibuloseP-bd_barrel"/>
</dbReference>
<proteinExistence type="inferred from homology"/>
<dbReference type="KEGG" id="mpsy:CEK71_02650"/>
<dbReference type="Pfam" id="PF00977">
    <property type="entry name" value="His_biosynth"/>
    <property type="match status" value="1"/>
</dbReference>
<evidence type="ECO:0000256" key="4">
    <source>
        <dbReference type="ARBA" id="ARBA00029440"/>
    </source>
</evidence>
<organism evidence="6 7">
    <name type="scientific">Methylovulum psychrotolerans</name>
    <dbReference type="NCBI Taxonomy" id="1704499"/>
    <lineage>
        <taxon>Bacteria</taxon>
        <taxon>Pseudomonadati</taxon>
        <taxon>Pseudomonadota</taxon>
        <taxon>Gammaproteobacteria</taxon>
        <taxon>Methylococcales</taxon>
        <taxon>Methylococcaceae</taxon>
        <taxon>Methylovulum</taxon>
    </lineage>
</organism>
<keyword evidence="2 5" id="KW-0028">Amino-acid biosynthesis</keyword>
<protein>
    <submittedName>
        <fullName evidence="6">Nickel transporter</fullName>
    </submittedName>
</protein>
<reference evidence="6 7" key="1">
    <citation type="submission" date="2017-06" db="EMBL/GenBank/DDBJ databases">
        <title>Genome Sequencing of the methanotroph Methylovulum psychrotolerants str. HV10-M2 isolated from a high-altitude environment.</title>
        <authorList>
            <person name="Mateos-Rivera A."/>
        </authorList>
    </citation>
    <scope>NUCLEOTIDE SEQUENCE [LARGE SCALE GENOMIC DNA]</scope>
    <source>
        <strain evidence="6 7">HV10_M2</strain>
    </source>
</reference>
<dbReference type="Proteomes" id="UP000197019">
    <property type="component" value="Chromosome"/>
</dbReference>
<dbReference type="SUPFAM" id="SSF51366">
    <property type="entry name" value="Ribulose-phoshate binding barrel"/>
    <property type="match status" value="1"/>
</dbReference>
<evidence type="ECO:0000256" key="2">
    <source>
        <dbReference type="ARBA" id="ARBA00022605"/>
    </source>
</evidence>
<comment type="pathway">
    <text evidence="4">Amino-acid biosynthesis.</text>
</comment>
<keyword evidence="7" id="KW-1185">Reference proteome</keyword>
<evidence type="ECO:0000313" key="7">
    <source>
        <dbReference type="Proteomes" id="UP000197019"/>
    </source>
</evidence>
<dbReference type="AlphaFoldDB" id="A0A1Z4BUR6"/>
<dbReference type="GO" id="GO:0000105">
    <property type="term" value="P:L-histidine biosynthetic process"/>
    <property type="evidence" value="ECO:0007669"/>
    <property type="project" value="UniProtKB-KW"/>
</dbReference>
<dbReference type="OrthoDB" id="8535539at2"/>
<dbReference type="CDD" id="cd04723">
    <property type="entry name" value="HisA_HisF"/>
    <property type="match status" value="1"/>
</dbReference>
<keyword evidence="3 5" id="KW-0368">Histidine biosynthesis</keyword>
<evidence type="ECO:0000256" key="1">
    <source>
        <dbReference type="ARBA" id="ARBA00009667"/>
    </source>
</evidence>
<name>A0A1Z4BUR6_9GAMM</name>
<evidence type="ECO:0000256" key="3">
    <source>
        <dbReference type="ARBA" id="ARBA00023102"/>
    </source>
</evidence>
<dbReference type="InterPro" id="IPR013785">
    <property type="entry name" value="Aldolase_TIM"/>
</dbReference>
<dbReference type="Gene3D" id="3.20.20.70">
    <property type="entry name" value="Aldolase class I"/>
    <property type="match status" value="1"/>
</dbReference>
<dbReference type="RefSeq" id="WP_088617934.1">
    <property type="nucleotide sequence ID" value="NZ_CP022129.1"/>
</dbReference>
<dbReference type="EMBL" id="CP022129">
    <property type="protein sequence ID" value="ASF45051.1"/>
    <property type="molecule type" value="Genomic_DNA"/>
</dbReference>
<evidence type="ECO:0000256" key="5">
    <source>
        <dbReference type="RuleBase" id="RU003657"/>
    </source>
</evidence>
<comment type="similarity">
    <text evidence="1 5">Belongs to the HisA/HisF family.</text>
</comment>
<evidence type="ECO:0000313" key="6">
    <source>
        <dbReference type="EMBL" id="ASF45051.1"/>
    </source>
</evidence>
<sequence>MTPIPVLDLKNQQVVHAKQGDRAHYQPIHSPLCPSADIFAVLEAFLSLADFDTFYIADLDAITHQGHHDALLTQVLAAFPQLTFWVDKGYQHAQDLPPYGNYLPVLGSESYTDGSLSELAAFGGRFVLSLDYSPTGQALGAAELFAGAQYWPEDIIIMTLAKVGSDQGPDMVRLKAFCDTYPKHRFIAAGGVRNLADLQALSALGIKQALVASALHSGAIGREALLSLNTDRT</sequence>
<accession>A0A1Z4BUR6</accession>
<gene>
    <name evidence="6" type="ORF">CEK71_02650</name>
</gene>
<dbReference type="InterPro" id="IPR006062">
    <property type="entry name" value="His_biosynth"/>
</dbReference>